<dbReference type="RefSeq" id="WP_126610298.1">
    <property type="nucleotide sequence ID" value="NZ_AP025144.1"/>
</dbReference>
<dbReference type="AlphaFoldDB" id="A0AAV5NXM5"/>
<protein>
    <submittedName>
        <fullName evidence="1">Uncharacterized protein</fullName>
    </submittedName>
</protein>
<dbReference type="Proteomes" id="UP001156690">
    <property type="component" value="Unassembled WGS sequence"/>
</dbReference>
<reference evidence="2" key="1">
    <citation type="journal article" date="2019" name="Int. J. Syst. Evol. Microbiol.">
        <title>The Global Catalogue of Microorganisms (GCM) 10K type strain sequencing project: providing services to taxonomists for standard genome sequencing and annotation.</title>
        <authorList>
            <consortium name="The Broad Institute Genomics Platform"/>
            <consortium name="The Broad Institute Genome Sequencing Center for Infectious Disease"/>
            <person name="Wu L."/>
            <person name="Ma J."/>
        </authorList>
    </citation>
    <scope>NUCLEOTIDE SEQUENCE [LARGE SCALE GENOMIC DNA]</scope>
    <source>
        <strain evidence="2">NBRC 15640</strain>
    </source>
</reference>
<name>A0AAV5NXM5_9VIBR</name>
<organism evidence="1 2">
    <name type="scientific">Vibrio penaeicida</name>
    <dbReference type="NCBI Taxonomy" id="104609"/>
    <lineage>
        <taxon>Bacteria</taxon>
        <taxon>Pseudomonadati</taxon>
        <taxon>Pseudomonadota</taxon>
        <taxon>Gammaproteobacteria</taxon>
        <taxon>Vibrionales</taxon>
        <taxon>Vibrionaceae</taxon>
        <taxon>Vibrio</taxon>
    </lineage>
</organism>
<comment type="caution">
    <text evidence="1">The sequence shown here is derived from an EMBL/GenBank/DDBJ whole genome shotgun (WGS) entry which is preliminary data.</text>
</comment>
<dbReference type="EMBL" id="BSNX01000063">
    <property type="protein sequence ID" value="GLQ74792.1"/>
    <property type="molecule type" value="Genomic_DNA"/>
</dbReference>
<evidence type="ECO:0000313" key="1">
    <source>
        <dbReference type="EMBL" id="GLQ74792.1"/>
    </source>
</evidence>
<accession>A0AAV5NXM5</accession>
<sequence>MYTKLKPSVLDPHLALEVSSVIGPNTALEPGFALETHLLLPAFLLSSNLLVAKESEGAS</sequence>
<evidence type="ECO:0000313" key="2">
    <source>
        <dbReference type="Proteomes" id="UP001156690"/>
    </source>
</evidence>
<gene>
    <name evidence="1" type="ORF">GCM10007932_41540</name>
</gene>
<proteinExistence type="predicted"/>
<keyword evidence="2" id="KW-1185">Reference proteome</keyword>